<dbReference type="RefSeq" id="WP_101175325.1">
    <property type="nucleotide sequence ID" value="NZ_PISE01000003.1"/>
</dbReference>
<accession>A0A2N0Z7V9</accession>
<keyword evidence="1" id="KW-1133">Transmembrane helix</keyword>
<evidence type="ECO:0000313" key="3">
    <source>
        <dbReference type="Proteomes" id="UP000233375"/>
    </source>
</evidence>
<feature type="transmembrane region" description="Helical" evidence="1">
    <location>
        <begin position="122"/>
        <end position="143"/>
    </location>
</feature>
<sequence>MLLVFISIFLLAFTAIWVPKRISQIEIYATSFFAYSFGITTDIILNFKYDLYGYGQEGAQIYTTLCIIAVYFSINILYLNFFPLSKNFLYKILYVAIWSLFSILYELFIVHTDMFYYNGWKLWHSAFLYPIIFSILFFNWMAVKKLLFKYIQKQI</sequence>
<feature type="transmembrane region" description="Helical" evidence="1">
    <location>
        <begin position="59"/>
        <end position="81"/>
    </location>
</feature>
<comment type="caution">
    <text evidence="2">The sequence shown here is derived from an EMBL/GenBank/DDBJ whole genome shotgun (WGS) entry which is preliminary data.</text>
</comment>
<gene>
    <name evidence="2" type="ORF">CWS01_01795</name>
</gene>
<evidence type="ECO:0000256" key="1">
    <source>
        <dbReference type="SAM" id="Phobius"/>
    </source>
</evidence>
<dbReference type="EMBL" id="PISE01000003">
    <property type="protein sequence ID" value="PKG25601.1"/>
    <property type="molecule type" value="Genomic_DNA"/>
</dbReference>
<dbReference type="Proteomes" id="UP000233375">
    <property type="component" value="Unassembled WGS sequence"/>
</dbReference>
<keyword evidence="1" id="KW-0472">Membrane</keyword>
<dbReference type="OrthoDB" id="2851062at2"/>
<keyword evidence="1" id="KW-0812">Transmembrane</keyword>
<feature type="transmembrane region" description="Helical" evidence="1">
    <location>
        <begin position="88"/>
        <end position="110"/>
    </location>
</feature>
<proteinExistence type="predicted"/>
<reference evidence="2 3" key="1">
    <citation type="journal article" date="2003" name="Int. J. Syst. Evol. Microbiol.">
        <title>Bacillus nealsonii sp. nov., isolated from a spacecraft-assembly facility, whose spores are gamma-radiation resistant.</title>
        <authorList>
            <person name="Venkateswaran K."/>
            <person name="Kempf M."/>
            <person name="Chen F."/>
            <person name="Satomi M."/>
            <person name="Nicholson W."/>
            <person name="Kern R."/>
        </authorList>
    </citation>
    <scope>NUCLEOTIDE SEQUENCE [LARGE SCALE GENOMIC DNA]</scope>
    <source>
        <strain evidence="2 3">FO-92</strain>
    </source>
</reference>
<protein>
    <recommendedName>
        <fullName evidence="4">Rod shape-determining protein MreD</fullName>
    </recommendedName>
</protein>
<dbReference type="AlphaFoldDB" id="A0A2N0Z7V9"/>
<evidence type="ECO:0008006" key="4">
    <source>
        <dbReference type="Google" id="ProtNLM"/>
    </source>
</evidence>
<evidence type="ECO:0000313" key="2">
    <source>
        <dbReference type="EMBL" id="PKG25601.1"/>
    </source>
</evidence>
<organism evidence="2 3">
    <name type="scientific">Niallia nealsonii</name>
    <dbReference type="NCBI Taxonomy" id="115979"/>
    <lineage>
        <taxon>Bacteria</taxon>
        <taxon>Bacillati</taxon>
        <taxon>Bacillota</taxon>
        <taxon>Bacilli</taxon>
        <taxon>Bacillales</taxon>
        <taxon>Bacillaceae</taxon>
        <taxon>Niallia</taxon>
    </lineage>
</organism>
<keyword evidence="3" id="KW-1185">Reference proteome</keyword>
<name>A0A2N0Z7V9_9BACI</name>